<accession>A0A3N0XMF0</accession>
<feature type="compositionally biased region" description="Basic and acidic residues" evidence="1">
    <location>
        <begin position="203"/>
        <end position="213"/>
    </location>
</feature>
<dbReference type="PANTHER" id="PTHR12673:SF14">
    <property type="entry name" value="FYVE, RHOGEF AND PH DOMAIN-CONTAINING PROTEIN 3"/>
    <property type="match status" value="1"/>
</dbReference>
<dbReference type="OrthoDB" id="660555at2759"/>
<dbReference type="GO" id="GO:0007010">
    <property type="term" value="P:cytoskeleton organization"/>
    <property type="evidence" value="ECO:0007669"/>
    <property type="project" value="TreeGrafter"/>
</dbReference>
<dbReference type="Proteomes" id="UP000281406">
    <property type="component" value="Unassembled WGS sequence"/>
</dbReference>
<evidence type="ECO:0000313" key="2">
    <source>
        <dbReference type="EMBL" id="ROI74332.1"/>
    </source>
</evidence>
<dbReference type="Gene3D" id="2.30.29.30">
    <property type="entry name" value="Pleckstrin-homology domain (PH domain)/Phosphotyrosine-binding domain (PTB)"/>
    <property type="match status" value="1"/>
</dbReference>
<dbReference type="GO" id="GO:0005737">
    <property type="term" value="C:cytoplasm"/>
    <property type="evidence" value="ECO:0007669"/>
    <property type="project" value="TreeGrafter"/>
</dbReference>
<dbReference type="GO" id="GO:0046847">
    <property type="term" value="P:filopodium assembly"/>
    <property type="evidence" value="ECO:0007669"/>
    <property type="project" value="TreeGrafter"/>
</dbReference>
<dbReference type="AlphaFoldDB" id="A0A3N0XMF0"/>
<dbReference type="InterPro" id="IPR011993">
    <property type="entry name" value="PH-like_dom_sf"/>
</dbReference>
<gene>
    <name evidence="2" type="ORF">DPX16_21881</name>
</gene>
<comment type="caution">
    <text evidence="2">The sequence shown here is derived from an EMBL/GenBank/DDBJ whole genome shotgun (WGS) entry which is preliminary data.</text>
</comment>
<name>A0A3N0XMF0_ANAGA</name>
<organism evidence="2 3">
    <name type="scientific">Anabarilius grahami</name>
    <name type="common">Kanglang fish</name>
    <name type="synonym">Barilius grahami</name>
    <dbReference type="NCBI Taxonomy" id="495550"/>
    <lineage>
        <taxon>Eukaryota</taxon>
        <taxon>Metazoa</taxon>
        <taxon>Chordata</taxon>
        <taxon>Craniata</taxon>
        <taxon>Vertebrata</taxon>
        <taxon>Euteleostomi</taxon>
        <taxon>Actinopterygii</taxon>
        <taxon>Neopterygii</taxon>
        <taxon>Teleostei</taxon>
        <taxon>Ostariophysi</taxon>
        <taxon>Cypriniformes</taxon>
        <taxon>Xenocyprididae</taxon>
        <taxon>Xenocypridinae</taxon>
        <taxon>Xenocypridinae incertae sedis</taxon>
        <taxon>Anabarilius</taxon>
    </lineage>
</organism>
<sequence>MHKLLEVYERLGGEEDIVNPANEFIKEGHIKKMSAKNGTAQDRYLYLFNNMVLYCVPKLRLMGQKFSVRERIDIAGMEVRLQPFVQLHVYFYVLILSYADFLTLLEGSGKRQAERPSRVHHHRQTALTRSAGQVILATIEKHKQNSETFKAFNISFSRDDEHPPDTAAVCGKCSKVSESRNIRVCKQCEGQQGAEGTAGGATEPKKRLEDSPAVTREEVTVKCAFRFSIRDWTELQSHAVKGGANKMPANRALSLAFGKGLAERTRFKNEHKGDSEAALLPRHLPLHALSQTAHFPVLQAQYHDRSTSTVR</sequence>
<dbReference type="PANTHER" id="PTHR12673">
    <property type="entry name" value="FACIOGENITAL DYSPLASIA PROTEIN"/>
    <property type="match status" value="1"/>
</dbReference>
<reference evidence="2 3" key="1">
    <citation type="submission" date="2018-10" db="EMBL/GenBank/DDBJ databases">
        <title>Genome assembly for a Yunnan-Guizhou Plateau 3E fish, Anabarilius grahami (Regan), and its evolutionary and genetic applications.</title>
        <authorList>
            <person name="Jiang W."/>
        </authorList>
    </citation>
    <scope>NUCLEOTIDE SEQUENCE [LARGE SCALE GENOMIC DNA]</scope>
    <source>
        <strain evidence="2">AG-KIZ</strain>
        <tissue evidence="2">Muscle</tissue>
    </source>
</reference>
<dbReference type="GO" id="GO:0005085">
    <property type="term" value="F:guanyl-nucleotide exchange factor activity"/>
    <property type="evidence" value="ECO:0007669"/>
    <property type="project" value="TreeGrafter"/>
</dbReference>
<feature type="region of interest" description="Disordered" evidence="1">
    <location>
        <begin position="191"/>
        <end position="213"/>
    </location>
</feature>
<proteinExistence type="predicted"/>
<protein>
    <submittedName>
        <fullName evidence="2">FYVE, RhoGEF and PH domain-containing protein 3</fullName>
    </submittedName>
</protein>
<keyword evidence="3" id="KW-1185">Reference proteome</keyword>
<dbReference type="InterPro" id="IPR051092">
    <property type="entry name" value="FYVE_RhoGEF_PH"/>
</dbReference>
<evidence type="ECO:0000313" key="3">
    <source>
        <dbReference type="Proteomes" id="UP000281406"/>
    </source>
</evidence>
<dbReference type="EMBL" id="RJVU01069130">
    <property type="protein sequence ID" value="ROI74332.1"/>
    <property type="molecule type" value="Genomic_DNA"/>
</dbReference>
<dbReference type="SUPFAM" id="SSF50729">
    <property type="entry name" value="PH domain-like"/>
    <property type="match status" value="1"/>
</dbReference>
<evidence type="ECO:0000256" key="1">
    <source>
        <dbReference type="SAM" id="MobiDB-lite"/>
    </source>
</evidence>